<dbReference type="InterPro" id="IPR003593">
    <property type="entry name" value="AAA+_ATPase"/>
</dbReference>
<dbReference type="Proteomes" id="UP000254425">
    <property type="component" value="Chromosome"/>
</dbReference>
<dbReference type="InterPro" id="IPR050319">
    <property type="entry name" value="ABC_transp_ATP-bind"/>
</dbReference>
<dbReference type="GO" id="GO:0015833">
    <property type="term" value="P:peptide transport"/>
    <property type="evidence" value="ECO:0007669"/>
    <property type="project" value="InterPro"/>
</dbReference>
<keyword evidence="4 7" id="KW-0067">ATP-binding</keyword>
<keyword evidence="2" id="KW-0813">Transport</keyword>
<dbReference type="InterPro" id="IPR027417">
    <property type="entry name" value="P-loop_NTPase"/>
</dbReference>
<dbReference type="KEGG" id="sarm:DVA86_14885"/>
<dbReference type="Pfam" id="PF08352">
    <property type="entry name" value="oligo_HPY"/>
    <property type="match status" value="1"/>
</dbReference>
<evidence type="ECO:0000313" key="8">
    <source>
        <dbReference type="Proteomes" id="UP000254425"/>
    </source>
</evidence>
<feature type="region of interest" description="Disordered" evidence="5">
    <location>
        <begin position="1"/>
        <end position="22"/>
    </location>
</feature>
<dbReference type="InterPro" id="IPR017871">
    <property type="entry name" value="ABC_transporter-like_CS"/>
</dbReference>
<evidence type="ECO:0000256" key="2">
    <source>
        <dbReference type="ARBA" id="ARBA00022448"/>
    </source>
</evidence>
<dbReference type="SUPFAM" id="SSF52540">
    <property type="entry name" value="P-loop containing nucleoside triphosphate hydrolases"/>
    <property type="match status" value="1"/>
</dbReference>
<dbReference type="RefSeq" id="WP_208878792.1">
    <property type="nucleotide sequence ID" value="NZ_CP031320.1"/>
</dbReference>
<dbReference type="AlphaFoldDB" id="A0A345XQ33"/>
<dbReference type="GO" id="GO:0055085">
    <property type="term" value="P:transmembrane transport"/>
    <property type="evidence" value="ECO:0007669"/>
    <property type="project" value="UniProtKB-ARBA"/>
</dbReference>
<evidence type="ECO:0000256" key="1">
    <source>
        <dbReference type="ARBA" id="ARBA00005417"/>
    </source>
</evidence>
<dbReference type="Gene3D" id="3.40.50.300">
    <property type="entry name" value="P-loop containing nucleotide triphosphate hydrolases"/>
    <property type="match status" value="1"/>
</dbReference>
<dbReference type="CDD" id="cd03257">
    <property type="entry name" value="ABC_NikE_OppD_transporters"/>
    <property type="match status" value="1"/>
</dbReference>
<dbReference type="NCBIfam" id="TIGR01727">
    <property type="entry name" value="oligo_HPY"/>
    <property type="match status" value="1"/>
</dbReference>
<evidence type="ECO:0000256" key="4">
    <source>
        <dbReference type="ARBA" id="ARBA00022840"/>
    </source>
</evidence>
<protein>
    <submittedName>
        <fullName evidence="7">ABC transporter ATP-binding protein</fullName>
    </submittedName>
</protein>
<dbReference type="InterPro" id="IPR013563">
    <property type="entry name" value="Oligopep_ABC_C"/>
</dbReference>
<gene>
    <name evidence="7" type="ORF">DVA86_14885</name>
</gene>
<evidence type="ECO:0000256" key="3">
    <source>
        <dbReference type="ARBA" id="ARBA00022741"/>
    </source>
</evidence>
<reference evidence="7 8" key="1">
    <citation type="submission" date="2018-07" db="EMBL/GenBank/DDBJ databases">
        <title>Draft genome of the type strain Streptomyces armeniacus ATCC 15676.</title>
        <authorList>
            <person name="Labana P."/>
            <person name="Gosse J.T."/>
            <person name="Boddy C.N."/>
        </authorList>
    </citation>
    <scope>NUCLEOTIDE SEQUENCE [LARGE SCALE GENOMIC DNA]</scope>
    <source>
        <strain evidence="7 8">ATCC 15676</strain>
    </source>
</reference>
<proteinExistence type="inferred from homology"/>
<dbReference type="EMBL" id="CP031320">
    <property type="protein sequence ID" value="AXK33749.1"/>
    <property type="molecule type" value="Genomic_DNA"/>
</dbReference>
<dbReference type="GO" id="GO:0005524">
    <property type="term" value="F:ATP binding"/>
    <property type="evidence" value="ECO:0007669"/>
    <property type="project" value="UniProtKB-KW"/>
</dbReference>
<evidence type="ECO:0000256" key="5">
    <source>
        <dbReference type="SAM" id="MobiDB-lite"/>
    </source>
</evidence>
<dbReference type="PROSITE" id="PS50893">
    <property type="entry name" value="ABC_TRANSPORTER_2"/>
    <property type="match status" value="1"/>
</dbReference>
<sequence length="342" mass="36136">MSPSTATPTEDPPAARPEPAAALRASGVGVSYPGGRRRPPVRVLADVALDLRPGTVTGLVGESGCGKTTLARVLAGLQRPTEGTVTLDGEDLWSLPPGRRTAALAESVAMVYQDPGSSLNPRLPVRTIVRDPLDIRRTGTPAARDRRVTELMDLVGLPPSAAGRRPGELSGGQRQRVAIARALALEPRYLVADEPTSALDVSVRAQVLNLLVRLRAELGLAMVYISHDIQTVRHLSDDVAVMYLGHVVEHGAAPLVTEAPAHPYTAALFSATPSLTRAAGDRIVLDGNPPSVRARPPGCPFAPRCWRVTEECRRELPGLEAPGTGRAPVRCIHPLPAPAPAT</sequence>
<accession>A0A345XQ33</accession>
<organism evidence="7 8">
    <name type="scientific">Streptomyces armeniacus</name>
    <dbReference type="NCBI Taxonomy" id="83291"/>
    <lineage>
        <taxon>Bacteria</taxon>
        <taxon>Bacillati</taxon>
        <taxon>Actinomycetota</taxon>
        <taxon>Actinomycetes</taxon>
        <taxon>Kitasatosporales</taxon>
        <taxon>Streptomycetaceae</taxon>
        <taxon>Streptomyces</taxon>
    </lineage>
</organism>
<dbReference type="PROSITE" id="PS00211">
    <property type="entry name" value="ABC_TRANSPORTER_1"/>
    <property type="match status" value="1"/>
</dbReference>
<dbReference type="InterPro" id="IPR003439">
    <property type="entry name" value="ABC_transporter-like_ATP-bd"/>
</dbReference>
<evidence type="ECO:0000313" key="7">
    <source>
        <dbReference type="EMBL" id="AXK33749.1"/>
    </source>
</evidence>
<dbReference type="Pfam" id="PF00005">
    <property type="entry name" value="ABC_tran"/>
    <property type="match status" value="1"/>
</dbReference>
<comment type="similarity">
    <text evidence="1">Belongs to the ABC transporter superfamily.</text>
</comment>
<evidence type="ECO:0000259" key="6">
    <source>
        <dbReference type="PROSITE" id="PS50893"/>
    </source>
</evidence>
<dbReference type="PANTHER" id="PTHR43776">
    <property type="entry name" value="TRANSPORT ATP-BINDING PROTEIN"/>
    <property type="match status" value="1"/>
</dbReference>
<name>A0A345XQ33_9ACTN</name>
<dbReference type="GO" id="GO:0016887">
    <property type="term" value="F:ATP hydrolysis activity"/>
    <property type="evidence" value="ECO:0007669"/>
    <property type="project" value="InterPro"/>
</dbReference>
<dbReference type="SMART" id="SM00382">
    <property type="entry name" value="AAA"/>
    <property type="match status" value="1"/>
</dbReference>
<feature type="domain" description="ABC transporter" evidence="6">
    <location>
        <begin position="23"/>
        <end position="269"/>
    </location>
</feature>
<dbReference type="PANTHER" id="PTHR43776:SF7">
    <property type="entry name" value="D,D-DIPEPTIDE TRANSPORT ATP-BINDING PROTEIN DDPF-RELATED"/>
    <property type="match status" value="1"/>
</dbReference>
<keyword evidence="8" id="KW-1185">Reference proteome</keyword>
<keyword evidence="3" id="KW-0547">Nucleotide-binding</keyword>